<dbReference type="Gramene" id="CDY69539">
    <property type="protein sequence ID" value="CDY69539"/>
    <property type="gene ID" value="GSBRNA2T00088520001"/>
</dbReference>
<dbReference type="AlphaFoldDB" id="A0A078JRT6"/>
<protein>
    <submittedName>
        <fullName evidence="2">BnaCnng64050D protein</fullName>
    </submittedName>
</protein>
<keyword evidence="1" id="KW-1133">Transmembrane helix</keyword>
<keyword evidence="1" id="KW-0472">Membrane</keyword>
<dbReference type="EMBL" id="LK039654">
    <property type="protein sequence ID" value="CDY69539.1"/>
    <property type="molecule type" value="Genomic_DNA"/>
</dbReference>
<keyword evidence="3" id="KW-1185">Reference proteome</keyword>
<dbReference type="PaxDb" id="3708-A0A078JRT6"/>
<feature type="transmembrane region" description="Helical" evidence="1">
    <location>
        <begin position="14"/>
        <end position="35"/>
    </location>
</feature>
<evidence type="ECO:0000313" key="3">
    <source>
        <dbReference type="Proteomes" id="UP000028999"/>
    </source>
</evidence>
<sequence length="36" mass="3869">MKSPTAQKLTPNAAGLYGVLADILSLSSCFEFIFFS</sequence>
<gene>
    <name evidence="2" type="primary">BnaCnng64050D</name>
    <name evidence="2" type="ORF">GSBRNA2T00088520001</name>
</gene>
<organism evidence="2 3">
    <name type="scientific">Brassica napus</name>
    <name type="common">Rape</name>
    <dbReference type="NCBI Taxonomy" id="3708"/>
    <lineage>
        <taxon>Eukaryota</taxon>
        <taxon>Viridiplantae</taxon>
        <taxon>Streptophyta</taxon>
        <taxon>Embryophyta</taxon>
        <taxon>Tracheophyta</taxon>
        <taxon>Spermatophyta</taxon>
        <taxon>Magnoliopsida</taxon>
        <taxon>eudicotyledons</taxon>
        <taxon>Gunneridae</taxon>
        <taxon>Pentapetalae</taxon>
        <taxon>rosids</taxon>
        <taxon>malvids</taxon>
        <taxon>Brassicales</taxon>
        <taxon>Brassicaceae</taxon>
        <taxon>Brassiceae</taxon>
        <taxon>Brassica</taxon>
    </lineage>
</organism>
<evidence type="ECO:0000256" key="1">
    <source>
        <dbReference type="SAM" id="Phobius"/>
    </source>
</evidence>
<reference evidence="2 3" key="1">
    <citation type="journal article" date="2014" name="Science">
        <title>Plant genetics. Early allopolyploid evolution in the post-Neolithic Brassica napus oilseed genome.</title>
        <authorList>
            <person name="Chalhoub B."/>
            <person name="Denoeud F."/>
            <person name="Liu S."/>
            <person name="Parkin I.A."/>
            <person name="Tang H."/>
            <person name="Wang X."/>
            <person name="Chiquet J."/>
            <person name="Belcram H."/>
            <person name="Tong C."/>
            <person name="Samans B."/>
            <person name="Correa M."/>
            <person name="Da Silva C."/>
            <person name="Just J."/>
            <person name="Falentin C."/>
            <person name="Koh C.S."/>
            <person name="Le Clainche I."/>
            <person name="Bernard M."/>
            <person name="Bento P."/>
            <person name="Noel B."/>
            <person name="Labadie K."/>
            <person name="Alberti A."/>
            <person name="Charles M."/>
            <person name="Arnaud D."/>
            <person name="Guo H."/>
            <person name="Daviaud C."/>
            <person name="Alamery S."/>
            <person name="Jabbari K."/>
            <person name="Zhao M."/>
            <person name="Edger P.P."/>
            <person name="Chelaifa H."/>
            <person name="Tack D."/>
            <person name="Lassalle G."/>
            <person name="Mestiri I."/>
            <person name="Schnel N."/>
            <person name="Le Paslier M.C."/>
            <person name="Fan G."/>
            <person name="Renault V."/>
            <person name="Bayer P.E."/>
            <person name="Golicz A.A."/>
            <person name="Manoli S."/>
            <person name="Lee T.H."/>
            <person name="Thi V.H."/>
            <person name="Chalabi S."/>
            <person name="Hu Q."/>
            <person name="Fan C."/>
            <person name="Tollenaere R."/>
            <person name="Lu Y."/>
            <person name="Battail C."/>
            <person name="Shen J."/>
            <person name="Sidebottom C.H."/>
            <person name="Wang X."/>
            <person name="Canaguier A."/>
            <person name="Chauveau A."/>
            <person name="Berard A."/>
            <person name="Deniot G."/>
            <person name="Guan M."/>
            <person name="Liu Z."/>
            <person name="Sun F."/>
            <person name="Lim Y.P."/>
            <person name="Lyons E."/>
            <person name="Town C.D."/>
            <person name="Bancroft I."/>
            <person name="Wang X."/>
            <person name="Meng J."/>
            <person name="Ma J."/>
            <person name="Pires J.C."/>
            <person name="King G.J."/>
            <person name="Brunel D."/>
            <person name="Delourme R."/>
            <person name="Renard M."/>
            <person name="Aury J.M."/>
            <person name="Adams K.L."/>
            <person name="Batley J."/>
            <person name="Snowdon R.J."/>
            <person name="Tost J."/>
            <person name="Edwards D."/>
            <person name="Zhou Y."/>
            <person name="Hua W."/>
            <person name="Sharpe A.G."/>
            <person name="Paterson A.H."/>
            <person name="Guan C."/>
            <person name="Wincker P."/>
        </authorList>
    </citation>
    <scope>NUCLEOTIDE SEQUENCE [LARGE SCALE GENOMIC DNA]</scope>
    <source>
        <strain evidence="3">cv. Darmor-bzh</strain>
    </source>
</reference>
<evidence type="ECO:0000313" key="2">
    <source>
        <dbReference type="EMBL" id="CDY69539.1"/>
    </source>
</evidence>
<dbReference type="Proteomes" id="UP000028999">
    <property type="component" value="Unassembled WGS sequence"/>
</dbReference>
<proteinExistence type="predicted"/>
<name>A0A078JRT6_BRANA</name>
<accession>A0A078JRT6</accession>
<keyword evidence="1" id="KW-0812">Transmembrane</keyword>